<protein>
    <submittedName>
        <fullName evidence="2">IrrE N-terminal-like domain</fullName>
    </submittedName>
</protein>
<name>A0A8S5MMB1_9CAUD</name>
<sequence length="91" mass="10943">MVVLVINLIYCDLPNAKAVSEESEDVDTHNIYINKNLPHERMREEIKHELSHIIRDDFYVDHHVNLVERMVRMSQLEDYELGQIDFYHHIL</sequence>
<evidence type="ECO:0000259" key="1">
    <source>
        <dbReference type="Pfam" id="PF06114"/>
    </source>
</evidence>
<dbReference type="Pfam" id="PF06114">
    <property type="entry name" value="Peptidase_M78"/>
    <property type="match status" value="1"/>
</dbReference>
<evidence type="ECO:0000313" key="2">
    <source>
        <dbReference type="EMBL" id="DAD83368.1"/>
    </source>
</evidence>
<dbReference type="EMBL" id="BK014934">
    <property type="protein sequence ID" value="DAD83368.1"/>
    <property type="molecule type" value="Genomic_DNA"/>
</dbReference>
<dbReference type="InterPro" id="IPR010359">
    <property type="entry name" value="IrrE_HExxH"/>
</dbReference>
<organism evidence="2">
    <name type="scientific">Siphoviridae sp. ctckx14</name>
    <dbReference type="NCBI Taxonomy" id="2826396"/>
    <lineage>
        <taxon>Viruses</taxon>
        <taxon>Duplodnaviria</taxon>
        <taxon>Heunggongvirae</taxon>
        <taxon>Uroviricota</taxon>
        <taxon>Caudoviricetes</taxon>
    </lineage>
</organism>
<feature type="domain" description="IrrE N-terminal-like" evidence="1">
    <location>
        <begin position="6"/>
        <end position="57"/>
    </location>
</feature>
<reference evidence="2" key="1">
    <citation type="journal article" date="2021" name="Proc. Natl. Acad. Sci. U.S.A.">
        <title>A Catalog of Tens of Thousands of Viruses from Human Metagenomes Reveals Hidden Associations with Chronic Diseases.</title>
        <authorList>
            <person name="Tisza M.J."/>
            <person name="Buck C.B."/>
        </authorList>
    </citation>
    <scope>NUCLEOTIDE SEQUENCE</scope>
    <source>
        <strain evidence="2">Ctckx14</strain>
    </source>
</reference>
<proteinExistence type="predicted"/>
<accession>A0A8S5MMB1</accession>